<accession>A0AAE0JXJ1</accession>
<reference evidence="2" key="1">
    <citation type="journal article" date="2023" name="Mol. Phylogenet. Evol.">
        <title>Genome-scale phylogeny and comparative genomics of the fungal order Sordariales.</title>
        <authorList>
            <person name="Hensen N."/>
            <person name="Bonometti L."/>
            <person name="Westerberg I."/>
            <person name="Brannstrom I.O."/>
            <person name="Guillou S."/>
            <person name="Cros-Aarteil S."/>
            <person name="Calhoun S."/>
            <person name="Haridas S."/>
            <person name="Kuo A."/>
            <person name="Mondo S."/>
            <person name="Pangilinan J."/>
            <person name="Riley R."/>
            <person name="LaButti K."/>
            <person name="Andreopoulos B."/>
            <person name="Lipzen A."/>
            <person name="Chen C."/>
            <person name="Yan M."/>
            <person name="Daum C."/>
            <person name="Ng V."/>
            <person name="Clum A."/>
            <person name="Steindorff A."/>
            <person name="Ohm R.A."/>
            <person name="Martin F."/>
            <person name="Silar P."/>
            <person name="Natvig D.O."/>
            <person name="Lalanne C."/>
            <person name="Gautier V."/>
            <person name="Ament-Velasquez S.L."/>
            <person name="Kruys A."/>
            <person name="Hutchinson M.I."/>
            <person name="Powell A.J."/>
            <person name="Barry K."/>
            <person name="Miller A.N."/>
            <person name="Grigoriev I.V."/>
            <person name="Debuchy R."/>
            <person name="Gladieux P."/>
            <person name="Hiltunen Thoren M."/>
            <person name="Johannesson H."/>
        </authorList>
    </citation>
    <scope>NUCLEOTIDE SEQUENCE</scope>
    <source>
        <strain evidence="2">CBS 958.72</strain>
    </source>
</reference>
<dbReference type="EMBL" id="JAULSN010000008">
    <property type="protein sequence ID" value="KAK3366204.1"/>
    <property type="molecule type" value="Genomic_DNA"/>
</dbReference>
<keyword evidence="3" id="KW-1185">Reference proteome</keyword>
<dbReference type="AlphaFoldDB" id="A0AAE0JXJ1"/>
<evidence type="ECO:0000256" key="1">
    <source>
        <dbReference type="SAM" id="SignalP"/>
    </source>
</evidence>
<comment type="caution">
    <text evidence="2">The sequence shown here is derived from an EMBL/GenBank/DDBJ whole genome shotgun (WGS) entry which is preliminary data.</text>
</comment>
<gene>
    <name evidence="2" type="ORF">B0T24DRAFT_711682</name>
</gene>
<name>A0AAE0JXJ1_9PEZI</name>
<protein>
    <recommendedName>
        <fullName evidence="4">Ig-like domain-containing protein</fullName>
    </recommendedName>
</protein>
<dbReference type="Proteomes" id="UP001287356">
    <property type="component" value="Unassembled WGS sequence"/>
</dbReference>
<evidence type="ECO:0000313" key="2">
    <source>
        <dbReference type="EMBL" id="KAK3366204.1"/>
    </source>
</evidence>
<feature type="signal peptide" evidence="1">
    <location>
        <begin position="1"/>
        <end position="18"/>
    </location>
</feature>
<reference evidence="2" key="2">
    <citation type="submission" date="2023-06" db="EMBL/GenBank/DDBJ databases">
        <authorList>
            <consortium name="Lawrence Berkeley National Laboratory"/>
            <person name="Haridas S."/>
            <person name="Hensen N."/>
            <person name="Bonometti L."/>
            <person name="Westerberg I."/>
            <person name="Brannstrom I.O."/>
            <person name="Guillou S."/>
            <person name="Cros-Aarteil S."/>
            <person name="Calhoun S."/>
            <person name="Kuo A."/>
            <person name="Mondo S."/>
            <person name="Pangilinan J."/>
            <person name="Riley R."/>
            <person name="Labutti K."/>
            <person name="Andreopoulos B."/>
            <person name="Lipzen A."/>
            <person name="Chen C."/>
            <person name="Yanf M."/>
            <person name="Daum C."/>
            <person name="Ng V."/>
            <person name="Clum A."/>
            <person name="Steindorff A."/>
            <person name="Ohm R."/>
            <person name="Martin F."/>
            <person name="Silar P."/>
            <person name="Natvig D."/>
            <person name="Lalanne C."/>
            <person name="Gautier V."/>
            <person name="Ament-Velasquez S.L."/>
            <person name="Kruys A."/>
            <person name="Hutchinson M.I."/>
            <person name="Powell A.J."/>
            <person name="Barry K."/>
            <person name="Miller A.N."/>
            <person name="Grigoriev I.V."/>
            <person name="Debuchy R."/>
            <person name="Gladieux P."/>
            <person name="Thoren M.H."/>
            <person name="Johannesson H."/>
        </authorList>
    </citation>
    <scope>NUCLEOTIDE SEQUENCE</scope>
    <source>
        <strain evidence="2">CBS 958.72</strain>
    </source>
</reference>
<proteinExistence type="predicted"/>
<sequence length="486" mass="51408">MLTRFTFLAASAAVLVSAQAPSSGCTTASFQIPSWFVTDFKYSTSDKSLSYSLLNRATNITENLTCKAAASGWNTCSSQAKNDALLVSAQVIGSLAQISVNETWTCNDRNGSDRYPFVAIGNTTVALTCNGDSCAAAISPLLIKASLLSPVAITPVYAPGPTGHANPGCAAAAASPSWTLSDIRYVNTTGEAPSEYFTFQLANDVIGYEASCIPGNTRTSLTCAGVEFQSASPDRYRLSTDASFDPDTFKVTLTQTWYCDDTDPSKPYAIQGTVSDVLPLQCTKETLEGSPAGVKTTCVATPTTLKGKQLSQTPLAPYSIVDPVLQADGCTISSVLRPQWVFSAFEIDSPAGATGGPPSALSFDVILNSPSRGFQFPESIYQGEPLAGSDSWYKCELGGGGNTGQPVWPIACSFQFLPATKQLTLKADWSCSEYDPDHPILFSGVATTTVKSPMTCDTVDGISQCVATDLSYSWIVDISNVTWVPQ</sequence>
<organism evidence="2 3">
    <name type="scientific">Lasiosphaeria ovina</name>
    <dbReference type="NCBI Taxonomy" id="92902"/>
    <lineage>
        <taxon>Eukaryota</taxon>
        <taxon>Fungi</taxon>
        <taxon>Dikarya</taxon>
        <taxon>Ascomycota</taxon>
        <taxon>Pezizomycotina</taxon>
        <taxon>Sordariomycetes</taxon>
        <taxon>Sordariomycetidae</taxon>
        <taxon>Sordariales</taxon>
        <taxon>Lasiosphaeriaceae</taxon>
        <taxon>Lasiosphaeria</taxon>
    </lineage>
</organism>
<feature type="chain" id="PRO_5042106824" description="Ig-like domain-containing protein" evidence="1">
    <location>
        <begin position="19"/>
        <end position="486"/>
    </location>
</feature>
<evidence type="ECO:0008006" key="4">
    <source>
        <dbReference type="Google" id="ProtNLM"/>
    </source>
</evidence>
<evidence type="ECO:0000313" key="3">
    <source>
        <dbReference type="Proteomes" id="UP001287356"/>
    </source>
</evidence>
<keyword evidence="1" id="KW-0732">Signal</keyword>